<accession>A0A1W1BDU4</accession>
<protein>
    <recommendedName>
        <fullName evidence="1">HD/PDEase domain-containing protein</fullName>
    </recommendedName>
</protein>
<dbReference type="InterPro" id="IPR003607">
    <property type="entry name" value="HD/PDEase_dom"/>
</dbReference>
<gene>
    <name evidence="2" type="ORF">MNB_SM-5-406</name>
</gene>
<dbReference type="SUPFAM" id="SSF109604">
    <property type="entry name" value="HD-domain/PDEase-like"/>
    <property type="match status" value="1"/>
</dbReference>
<dbReference type="AlphaFoldDB" id="A0A1W1BDU4"/>
<sequence length="158" mass="19337">MSEVNNSIFSKAFWDSLLFTQNKWHQHGVLVHTLRVLYYTLKHKDYKMLAAALLHDIGKPFVAFKKDQEDWEHDEWSFTDHEERSYQIIKNWPFLSDYTKNLVRYHYLIRDMKKSKKEDLPRYAKKKEIWETLDDDFKEDLARFLKYDDLGKGKKRRD</sequence>
<dbReference type="SMART" id="SM00471">
    <property type="entry name" value="HDc"/>
    <property type="match status" value="1"/>
</dbReference>
<name>A0A1W1BDU4_9ZZZZ</name>
<feature type="domain" description="HD/PDEase" evidence="1">
    <location>
        <begin position="25"/>
        <end position="117"/>
    </location>
</feature>
<evidence type="ECO:0000313" key="2">
    <source>
        <dbReference type="EMBL" id="SFV51760.1"/>
    </source>
</evidence>
<dbReference type="InterPro" id="IPR006674">
    <property type="entry name" value="HD_domain"/>
</dbReference>
<evidence type="ECO:0000259" key="1">
    <source>
        <dbReference type="SMART" id="SM00471"/>
    </source>
</evidence>
<dbReference type="CDD" id="cd00077">
    <property type="entry name" value="HDc"/>
    <property type="match status" value="1"/>
</dbReference>
<reference evidence="2" key="1">
    <citation type="submission" date="2016-10" db="EMBL/GenBank/DDBJ databases">
        <authorList>
            <person name="de Groot N.N."/>
        </authorList>
    </citation>
    <scope>NUCLEOTIDE SEQUENCE</scope>
</reference>
<dbReference type="EMBL" id="FPHH01000014">
    <property type="protein sequence ID" value="SFV51760.1"/>
    <property type="molecule type" value="Genomic_DNA"/>
</dbReference>
<dbReference type="Pfam" id="PF01966">
    <property type="entry name" value="HD"/>
    <property type="match status" value="1"/>
</dbReference>
<proteinExistence type="predicted"/>
<organism evidence="2">
    <name type="scientific">hydrothermal vent metagenome</name>
    <dbReference type="NCBI Taxonomy" id="652676"/>
    <lineage>
        <taxon>unclassified sequences</taxon>
        <taxon>metagenomes</taxon>
        <taxon>ecological metagenomes</taxon>
    </lineage>
</organism>
<dbReference type="Gene3D" id="1.10.3210.10">
    <property type="entry name" value="Hypothetical protein af1432"/>
    <property type="match status" value="1"/>
</dbReference>